<evidence type="ECO:0000313" key="3">
    <source>
        <dbReference type="EMBL" id="KAK1271787.1"/>
    </source>
</evidence>
<comment type="caution">
    <text evidence="3">The sequence shown here is derived from an EMBL/GenBank/DDBJ whole genome shotgun (WGS) entry which is preliminary data.</text>
</comment>
<feature type="signal peptide" evidence="1">
    <location>
        <begin position="1"/>
        <end position="22"/>
    </location>
</feature>
<organism evidence="3 4">
    <name type="scientific">Acorus gramineus</name>
    <name type="common">Dwarf sweet flag</name>
    <dbReference type="NCBI Taxonomy" id="55184"/>
    <lineage>
        <taxon>Eukaryota</taxon>
        <taxon>Viridiplantae</taxon>
        <taxon>Streptophyta</taxon>
        <taxon>Embryophyta</taxon>
        <taxon>Tracheophyta</taxon>
        <taxon>Spermatophyta</taxon>
        <taxon>Magnoliopsida</taxon>
        <taxon>Liliopsida</taxon>
        <taxon>Acoraceae</taxon>
        <taxon>Acorus</taxon>
    </lineage>
</organism>
<reference evidence="3" key="1">
    <citation type="journal article" date="2023" name="Nat. Commun.">
        <title>Diploid and tetraploid genomes of Acorus and the evolution of monocots.</title>
        <authorList>
            <person name="Ma L."/>
            <person name="Liu K.W."/>
            <person name="Li Z."/>
            <person name="Hsiao Y.Y."/>
            <person name="Qi Y."/>
            <person name="Fu T."/>
            <person name="Tang G.D."/>
            <person name="Zhang D."/>
            <person name="Sun W.H."/>
            <person name="Liu D.K."/>
            <person name="Li Y."/>
            <person name="Chen G.Z."/>
            <person name="Liu X.D."/>
            <person name="Liao X.Y."/>
            <person name="Jiang Y.T."/>
            <person name="Yu X."/>
            <person name="Hao Y."/>
            <person name="Huang J."/>
            <person name="Zhao X.W."/>
            <person name="Ke S."/>
            <person name="Chen Y.Y."/>
            <person name="Wu W.L."/>
            <person name="Hsu J.L."/>
            <person name="Lin Y.F."/>
            <person name="Huang M.D."/>
            <person name="Li C.Y."/>
            <person name="Huang L."/>
            <person name="Wang Z.W."/>
            <person name="Zhao X."/>
            <person name="Zhong W.Y."/>
            <person name="Peng D.H."/>
            <person name="Ahmad S."/>
            <person name="Lan S."/>
            <person name="Zhang J.S."/>
            <person name="Tsai W.C."/>
            <person name="Van de Peer Y."/>
            <person name="Liu Z.J."/>
        </authorList>
    </citation>
    <scope>NUCLEOTIDE SEQUENCE</scope>
    <source>
        <strain evidence="3">SCP</strain>
    </source>
</reference>
<gene>
    <name evidence="3" type="ORF">QJS04_geneDACA007511</name>
</gene>
<feature type="domain" description="EGF-like" evidence="2">
    <location>
        <begin position="113"/>
        <end position="156"/>
    </location>
</feature>
<dbReference type="Proteomes" id="UP001179952">
    <property type="component" value="Unassembled WGS sequence"/>
</dbReference>
<evidence type="ECO:0000259" key="2">
    <source>
        <dbReference type="SMART" id="SM00181"/>
    </source>
</evidence>
<proteinExistence type="predicted"/>
<feature type="chain" id="PRO_5043507921" description="EGF-like domain-containing protein" evidence="1">
    <location>
        <begin position="23"/>
        <end position="218"/>
    </location>
</feature>
<name>A0AAV9B660_ACOGR</name>
<dbReference type="SMART" id="SM00181">
    <property type="entry name" value="EGF"/>
    <property type="match status" value="2"/>
</dbReference>
<evidence type="ECO:0000313" key="4">
    <source>
        <dbReference type="Proteomes" id="UP001179952"/>
    </source>
</evidence>
<dbReference type="AlphaFoldDB" id="A0AAV9B660"/>
<evidence type="ECO:0000256" key="1">
    <source>
        <dbReference type="SAM" id="SignalP"/>
    </source>
</evidence>
<dbReference type="PANTHER" id="PTHR33881:SF10">
    <property type="entry name" value="SLIT HOMOLOG 2 PROTEIN-LIKE"/>
    <property type="match status" value="1"/>
</dbReference>
<keyword evidence="4" id="KW-1185">Reference proteome</keyword>
<sequence length="218" mass="23556">MAWVMIVLALQLFSLSLHTTSASGDDFLAPGLSPALNEICKYVECGQGTCKSSINETFGYTCECNQGWSRYAGNFSYMPCVIPNCTLNYSCSNTAEPPSSVPEPHYNHSIFDPCLWSYCGHGTCVKNSTYDYTCDCKPGYANLVNISYFPCFEKCSVEGDCASHGIGLSNSKASSNPSSSSASSESNSAHSIHSLKLGLAEKQSWLIVLIASFAMVLY</sequence>
<protein>
    <recommendedName>
        <fullName evidence="2">EGF-like domain-containing protein</fullName>
    </recommendedName>
</protein>
<reference evidence="3" key="2">
    <citation type="submission" date="2023-06" db="EMBL/GenBank/DDBJ databases">
        <authorList>
            <person name="Ma L."/>
            <person name="Liu K.-W."/>
            <person name="Li Z."/>
            <person name="Hsiao Y.-Y."/>
            <person name="Qi Y."/>
            <person name="Fu T."/>
            <person name="Tang G."/>
            <person name="Zhang D."/>
            <person name="Sun W.-H."/>
            <person name="Liu D.-K."/>
            <person name="Li Y."/>
            <person name="Chen G.-Z."/>
            <person name="Liu X.-D."/>
            <person name="Liao X.-Y."/>
            <person name="Jiang Y.-T."/>
            <person name="Yu X."/>
            <person name="Hao Y."/>
            <person name="Huang J."/>
            <person name="Zhao X.-W."/>
            <person name="Ke S."/>
            <person name="Chen Y.-Y."/>
            <person name="Wu W.-L."/>
            <person name="Hsu J.-L."/>
            <person name="Lin Y.-F."/>
            <person name="Huang M.-D."/>
            <person name="Li C.-Y."/>
            <person name="Huang L."/>
            <person name="Wang Z.-W."/>
            <person name="Zhao X."/>
            <person name="Zhong W.-Y."/>
            <person name="Peng D.-H."/>
            <person name="Ahmad S."/>
            <person name="Lan S."/>
            <person name="Zhang J.-S."/>
            <person name="Tsai W.-C."/>
            <person name="Van De Peer Y."/>
            <person name="Liu Z.-J."/>
        </authorList>
    </citation>
    <scope>NUCLEOTIDE SEQUENCE</scope>
    <source>
        <strain evidence="3">SCP</strain>
        <tissue evidence="3">Leaves</tissue>
    </source>
</reference>
<feature type="domain" description="EGF-like" evidence="2">
    <location>
        <begin position="39"/>
        <end position="86"/>
    </location>
</feature>
<dbReference type="EMBL" id="JAUJYN010000005">
    <property type="protein sequence ID" value="KAK1271787.1"/>
    <property type="molecule type" value="Genomic_DNA"/>
</dbReference>
<accession>A0AAV9B660</accession>
<keyword evidence="1" id="KW-0732">Signal</keyword>
<dbReference type="InterPro" id="IPR000742">
    <property type="entry name" value="EGF"/>
</dbReference>
<dbReference type="PANTHER" id="PTHR33881">
    <property type="entry name" value="NEUROGENIC LOCUS NOTCH-LIKE PROTEIN"/>
    <property type="match status" value="1"/>
</dbReference>